<dbReference type="OrthoDB" id="49251at2"/>
<keyword evidence="4" id="KW-1185">Reference proteome</keyword>
<dbReference type="RefSeq" id="WP_072865367.1">
    <property type="nucleotide sequence ID" value="NZ_FQUI01000031.1"/>
</dbReference>
<evidence type="ECO:0000313" key="3">
    <source>
        <dbReference type="EMBL" id="SHF05463.1"/>
    </source>
</evidence>
<sequence>MPCWGWSGFFYGYGGIIGSLIGFGFMILLVVIVYFLFKNLFKPNNLKKSNVKTSNEDLLRILNEKFVNGEITEEEYMRKKKLIE</sequence>
<dbReference type="InterPro" id="IPR018649">
    <property type="entry name" value="SHOCT"/>
</dbReference>
<dbReference type="Pfam" id="PF09851">
    <property type="entry name" value="SHOCT"/>
    <property type="match status" value="1"/>
</dbReference>
<feature type="transmembrane region" description="Helical" evidence="1">
    <location>
        <begin position="12"/>
        <end position="37"/>
    </location>
</feature>
<feature type="domain" description="SHOCT" evidence="2">
    <location>
        <begin position="58"/>
        <end position="83"/>
    </location>
</feature>
<keyword evidence="1" id="KW-0472">Membrane</keyword>
<protein>
    <submittedName>
        <fullName evidence="3">Membrane protein</fullName>
    </submittedName>
</protein>
<name>A0A1M4YIL4_MARH1</name>
<dbReference type="EMBL" id="FQUI01000031">
    <property type="protein sequence ID" value="SHF05463.1"/>
    <property type="molecule type" value="Genomic_DNA"/>
</dbReference>
<proteinExistence type="predicted"/>
<dbReference type="AlphaFoldDB" id="A0A1M4YIL4"/>
<evidence type="ECO:0000256" key="1">
    <source>
        <dbReference type="SAM" id="Phobius"/>
    </source>
</evidence>
<evidence type="ECO:0000259" key="2">
    <source>
        <dbReference type="Pfam" id="PF09851"/>
    </source>
</evidence>
<reference evidence="3" key="1">
    <citation type="submission" date="2016-11" db="EMBL/GenBank/DDBJ databases">
        <authorList>
            <person name="Varghese N."/>
            <person name="Submissions S."/>
        </authorList>
    </citation>
    <scope>NUCLEOTIDE SEQUENCE [LARGE SCALE GENOMIC DNA]</scope>
    <source>
        <strain evidence="3">DSM 16785</strain>
    </source>
</reference>
<comment type="caution">
    <text evidence="3">The sequence shown here is derived from an EMBL/GenBank/DDBJ whole genome shotgun (WGS) entry which is preliminary data.</text>
</comment>
<evidence type="ECO:0000313" key="4">
    <source>
        <dbReference type="Proteomes" id="UP000184334"/>
    </source>
</evidence>
<dbReference type="Proteomes" id="UP000184334">
    <property type="component" value="Unassembled WGS sequence"/>
</dbReference>
<keyword evidence="1" id="KW-0812">Transmembrane</keyword>
<organism evidence="3 4">
    <name type="scientific">Marinitoga hydrogenitolerans (strain DSM 16785 / JCM 12826 / AT1271)</name>
    <dbReference type="NCBI Taxonomy" id="1122195"/>
    <lineage>
        <taxon>Bacteria</taxon>
        <taxon>Thermotogati</taxon>
        <taxon>Thermotogota</taxon>
        <taxon>Thermotogae</taxon>
        <taxon>Petrotogales</taxon>
        <taxon>Petrotogaceae</taxon>
        <taxon>Marinitoga</taxon>
    </lineage>
</organism>
<accession>A0A1M4YIL4</accession>
<gene>
    <name evidence="3" type="ORF">SAMN02745164_01684</name>
</gene>
<dbReference type="STRING" id="1122195.SAMN02745164_01684"/>
<keyword evidence="1" id="KW-1133">Transmembrane helix</keyword>